<dbReference type="Pfam" id="PF01612">
    <property type="entry name" value="DNA_pol_A_exo1"/>
    <property type="match status" value="1"/>
</dbReference>
<dbReference type="SMART" id="SM00474">
    <property type="entry name" value="35EXOc"/>
    <property type="match status" value="1"/>
</dbReference>
<dbReference type="PANTHER" id="PTHR47649:SF1">
    <property type="entry name" value="RIBONUCLEASE D"/>
    <property type="match status" value="1"/>
</dbReference>
<dbReference type="AlphaFoldDB" id="A0A951PMH4"/>
<dbReference type="InterPro" id="IPR002562">
    <property type="entry name" value="3'-5'_exonuclease_dom"/>
</dbReference>
<dbReference type="Gene3D" id="3.30.420.10">
    <property type="entry name" value="Ribonuclease H-like superfamily/Ribonuclease H"/>
    <property type="match status" value="1"/>
</dbReference>
<gene>
    <name evidence="2" type="ORF">KME25_16605</name>
</gene>
<feature type="domain" description="3'-5' exonuclease" evidence="1">
    <location>
        <begin position="1"/>
        <end position="179"/>
    </location>
</feature>
<evidence type="ECO:0000313" key="3">
    <source>
        <dbReference type="Proteomes" id="UP000753908"/>
    </source>
</evidence>
<accession>A0A951PMH4</accession>
<sequence length="306" mass="35276">MPYLTNSKDIQNLMARYAQSPILWIDTEVADHQTRKPKVSLIQVLDDPTDLTGEHVSILDVLNHPELIEYFVDKIIVNPAVEKVFHNASYDLKLLGKTKAQNVTCTLELAKKIPYYLLQVRNLQLKTLAEELCYFPPVDKTEQTSDWGVRPLTASQLHYAKMDAIYVAHVHQQLLKLNRRTEPDPATEDLTALSDRYQQIAYQWKLLDTEMTHLQERLKKAMQAQNVSETGVFELSSYHRTSKKVQFDQLAKLAQAKGIELDFPVALTQKLQKELGDMIEQLQVEEEVTTNWRLSAKDQNDEELPF</sequence>
<dbReference type="EMBL" id="JAHHIF010000020">
    <property type="protein sequence ID" value="MBW4546048.1"/>
    <property type="molecule type" value="Genomic_DNA"/>
</dbReference>
<dbReference type="InterPro" id="IPR036397">
    <property type="entry name" value="RNaseH_sf"/>
</dbReference>
<dbReference type="GO" id="GO:0008408">
    <property type="term" value="F:3'-5' exonuclease activity"/>
    <property type="evidence" value="ECO:0007669"/>
    <property type="project" value="InterPro"/>
</dbReference>
<reference evidence="2" key="1">
    <citation type="submission" date="2021-05" db="EMBL/GenBank/DDBJ databases">
        <authorList>
            <person name="Pietrasiak N."/>
            <person name="Ward R."/>
            <person name="Stajich J.E."/>
            <person name="Kurbessoian T."/>
        </authorList>
    </citation>
    <scope>NUCLEOTIDE SEQUENCE</scope>
    <source>
        <strain evidence="2">CPER-KK1</strain>
    </source>
</reference>
<dbReference type="PANTHER" id="PTHR47649">
    <property type="entry name" value="RIBONUCLEASE D"/>
    <property type="match status" value="1"/>
</dbReference>
<dbReference type="Proteomes" id="UP000753908">
    <property type="component" value="Unassembled WGS sequence"/>
</dbReference>
<dbReference type="InterPro" id="IPR051086">
    <property type="entry name" value="RNase_D-like"/>
</dbReference>
<comment type="caution">
    <text evidence="2">The sequence shown here is derived from an EMBL/GenBank/DDBJ whole genome shotgun (WGS) entry which is preliminary data.</text>
</comment>
<dbReference type="SUPFAM" id="SSF53098">
    <property type="entry name" value="Ribonuclease H-like"/>
    <property type="match status" value="1"/>
</dbReference>
<protein>
    <submittedName>
        <fullName evidence="2">Ribonuclease D</fullName>
    </submittedName>
</protein>
<evidence type="ECO:0000313" key="2">
    <source>
        <dbReference type="EMBL" id="MBW4546048.1"/>
    </source>
</evidence>
<evidence type="ECO:0000259" key="1">
    <source>
        <dbReference type="SMART" id="SM00474"/>
    </source>
</evidence>
<name>A0A951PMH4_9CYAN</name>
<reference evidence="2" key="2">
    <citation type="journal article" date="2022" name="Microbiol. Resour. Announc.">
        <title>Metagenome Sequencing to Explore Phylogenomics of Terrestrial Cyanobacteria.</title>
        <authorList>
            <person name="Ward R.D."/>
            <person name="Stajich J.E."/>
            <person name="Johansen J.R."/>
            <person name="Huntemann M."/>
            <person name="Clum A."/>
            <person name="Foster B."/>
            <person name="Foster B."/>
            <person name="Roux S."/>
            <person name="Palaniappan K."/>
            <person name="Varghese N."/>
            <person name="Mukherjee S."/>
            <person name="Reddy T.B.K."/>
            <person name="Daum C."/>
            <person name="Copeland A."/>
            <person name="Chen I.A."/>
            <person name="Ivanova N.N."/>
            <person name="Kyrpides N.C."/>
            <person name="Shapiro N."/>
            <person name="Eloe-Fadrosh E.A."/>
            <person name="Pietrasiak N."/>
        </authorList>
    </citation>
    <scope>NUCLEOTIDE SEQUENCE</scope>
    <source>
        <strain evidence="2">CPER-KK1</strain>
    </source>
</reference>
<organism evidence="2 3">
    <name type="scientific">Symplocastrum torsivum CPER-KK1</name>
    <dbReference type="NCBI Taxonomy" id="450513"/>
    <lineage>
        <taxon>Bacteria</taxon>
        <taxon>Bacillati</taxon>
        <taxon>Cyanobacteriota</taxon>
        <taxon>Cyanophyceae</taxon>
        <taxon>Oscillatoriophycideae</taxon>
        <taxon>Oscillatoriales</taxon>
        <taxon>Microcoleaceae</taxon>
        <taxon>Symplocastrum</taxon>
    </lineage>
</organism>
<dbReference type="GO" id="GO:0003676">
    <property type="term" value="F:nucleic acid binding"/>
    <property type="evidence" value="ECO:0007669"/>
    <property type="project" value="InterPro"/>
</dbReference>
<dbReference type="InterPro" id="IPR012337">
    <property type="entry name" value="RNaseH-like_sf"/>
</dbReference>
<dbReference type="GO" id="GO:0006139">
    <property type="term" value="P:nucleobase-containing compound metabolic process"/>
    <property type="evidence" value="ECO:0007669"/>
    <property type="project" value="InterPro"/>
</dbReference>
<proteinExistence type="predicted"/>